<keyword evidence="2" id="KW-0677">Repeat</keyword>
<gene>
    <name evidence="5" type="ORF">RND71_005254</name>
</gene>
<dbReference type="Proteomes" id="UP001291623">
    <property type="component" value="Unassembled WGS sequence"/>
</dbReference>
<dbReference type="Pfam" id="PF13499">
    <property type="entry name" value="EF-hand_7"/>
    <property type="match status" value="1"/>
</dbReference>
<keyword evidence="6" id="KW-1185">Reference proteome</keyword>
<keyword evidence="3" id="KW-0106">Calcium</keyword>
<protein>
    <recommendedName>
        <fullName evidence="4">EF-hand domain-containing protein</fullName>
    </recommendedName>
</protein>
<accession>A0AAE1SR67</accession>
<keyword evidence="1" id="KW-0479">Metal-binding</keyword>
<sequence>MEKIFSFPAQARKIGDALDHINSTIICYMILGLVITFQELCSCFYSLFQAILLVFTPHNKSNNAPGLVHSGSLVHEDVEIVLDTLTNFCNQNGDKNIDEVELAEVFNSLDETKPSLEEVKEAFDMFDENGDGYIDANELKKISCKMGFLEFSVLDCKRMVVTFDENKDGKIEFGEFVKLMEHIFL</sequence>
<evidence type="ECO:0000256" key="1">
    <source>
        <dbReference type="ARBA" id="ARBA00022723"/>
    </source>
</evidence>
<evidence type="ECO:0000256" key="3">
    <source>
        <dbReference type="ARBA" id="ARBA00022837"/>
    </source>
</evidence>
<dbReference type="SMART" id="SM00054">
    <property type="entry name" value="EFh"/>
    <property type="match status" value="2"/>
</dbReference>
<dbReference type="PROSITE" id="PS00018">
    <property type="entry name" value="EF_HAND_1"/>
    <property type="match status" value="2"/>
</dbReference>
<dbReference type="InterPro" id="IPR011992">
    <property type="entry name" value="EF-hand-dom_pair"/>
</dbReference>
<proteinExistence type="predicted"/>
<dbReference type="GO" id="GO:0005509">
    <property type="term" value="F:calcium ion binding"/>
    <property type="evidence" value="ECO:0007669"/>
    <property type="project" value="InterPro"/>
</dbReference>
<dbReference type="InterPro" id="IPR039647">
    <property type="entry name" value="EF_hand_pair_protein_CML-like"/>
</dbReference>
<evidence type="ECO:0000259" key="4">
    <source>
        <dbReference type="PROSITE" id="PS50222"/>
    </source>
</evidence>
<dbReference type="AlphaFoldDB" id="A0AAE1SR67"/>
<dbReference type="PANTHER" id="PTHR10891">
    <property type="entry name" value="EF-HAND CALCIUM-BINDING DOMAIN CONTAINING PROTEIN"/>
    <property type="match status" value="1"/>
</dbReference>
<evidence type="ECO:0000313" key="6">
    <source>
        <dbReference type="Proteomes" id="UP001291623"/>
    </source>
</evidence>
<dbReference type="InterPro" id="IPR018247">
    <property type="entry name" value="EF_Hand_1_Ca_BS"/>
</dbReference>
<dbReference type="FunFam" id="1.10.238.10:FF:000003">
    <property type="entry name" value="Calmodulin A"/>
    <property type="match status" value="1"/>
</dbReference>
<dbReference type="CDD" id="cd00051">
    <property type="entry name" value="EFh"/>
    <property type="match status" value="2"/>
</dbReference>
<dbReference type="Gene3D" id="1.10.238.10">
    <property type="entry name" value="EF-hand"/>
    <property type="match status" value="1"/>
</dbReference>
<name>A0AAE1SR67_9SOLA</name>
<feature type="domain" description="EF-hand" evidence="4">
    <location>
        <begin position="114"/>
        <end position="149"/>
    </location>
</feature>
<dbReference type="SUPFAM" id="SSF47473">
    <property type="entry name" value="EF-hand"/>
    <property type="match status" value="1"/>
</dbReference>
<reference evidence="5" key="1">
    <citation type="submission" date="2023-12" db="EMBL/GenBank/DDBJ databases">
        <title>Genome assembly of Anisodus tanguticus.</title>
        <authorList>
            <person name="Wang Y.-J."/>
        </authorList>
    </citation>
    <scope>NUCLEOTIDE SEQUENCE</scope>
    <source>
        <strain evidence="5">KB-2021</strain>
        <tissue evidence="5">Leaf</tissue>
    </source>
</reference>
<evidence type="ECO:0000256" key="2">
    <source>
        <dbReference type="ARBA" id="ARBA00022737"/>
    </source>
</evidence>
<dbReference type="PROSITE" id="PS50222">
    <property type="entry name" value="EF_HAND_2"/>
    <property type="match status" value="2"/>
</dbReference>
<evidence type="ECO:0000313" key="5">
    <source>
        <dbReference type="EMBL" id="KAK4374577.1"/>
    </source>
</evidence>
<comment type="caution">
    <text evidence="5">The sequence shown here is derived from an EMBL/GenBank/DDBJ whole genome shotgun (WGS) entry which is preliminary data.</text>
</comment>
<dbReference type="EMBL" id="JAVYJV010000003">
    <property type="protein sequence ID" value="KAK4374577.1"/>
    <property type="molecule type" value="Genomic_DNA"/>
</dbReference>
<organism evidence="5 6">
    <name type="scientific">Anisodus tanguticus</name>
    <dbReference type="NCBI Taxonomy" id="243964"/>
    <lineage>
        <taxon>Eukaryota</taxon>
        <taxon>Viridiplantae</taxon>
        <taxon>Streptophyta</taxon>
        <taxon>Embryophyta</taxon>
        <taxon>Tracheophyta</taxon>
        <taxon>Spermatophyta</taxon>
        <taxon>Magnoliopsida</taxon>
        <taxon>eudicotyledons</taxon>
        <taxon>Gunneridae</taxon>
        <taxon>Pentapetalae</taxon>
        <taxon>asterids</taxon>
        <taxon>lamiids</taxon>
        <taxon>Solanales</taxon>
        <taxon>Solanaceae</taxon>
        <taxon>Solanoideae</taxon>
        <taxon>Hyoscyameae</taxon>
        <taxon>Anisodus</taxon>
    </lineage>
</organism>
<feature type="domain" description="EF-hand" evidence="4">
    <location>
        <begin position="151"/>
        <end position="185"/>
    </location>
</feature>
<dbReference type="InterPro" id="IPR002048">
    <property type="entry name" value="EF_hand_dom"/>
</dbReference>